<comment type="caution">
    <text evidence="1">The sequence shown here is derived from an EMBL/GenBank/DDBJ whole genome shotgun (WGS) entry which is preliminary data.</text>
</comment>
<name>A0A2N0Z556_9BACI</name>
<dbReference type="AlphaFoldDB" id="A0A2N0Z556"/>
<organism evidence="1 2">
    <name type="scientific">Niallia nealsonii</name>
    <dbReference type="NCBI Taxonomy" id="115979"/>
    <lineage>
        <taxon>Bacteria</taxon>
        <taxon>Bacillati</taxon>
        <taxon>Bacillota</taxon>
        <taxon>Bacilli</taxon>
        <taxon>Bacillales</taxon>
        <taxon>Bacillaceae</taxon>
        <taxon>Niallia</taxon>
    </lineage>
</organism>
<keyword evidence="2" id="KW-1185">Reference proteome</keyword>
<dbReference type="OrthoDB" id="2597113at2"/>
<protein>
    <recommendedName>
        <fullName evidence="3">DUF4309 domain-containing protein</fullName>
    </recommendedName>
</protein>
<dbReference type="InterPro" id="IPR025453">
    <property type="entry name" value="DUF4309"/>
</dbReference>
<dbReference type="Pfam" id="PF14172">
    <property type="entry name" value="DUF4309"/>
    <property type="match status" value="1"/>
</dbReference>
<dbReference type="Proteomes" id="UP000233375">
    <property type="component" value="Unassembled WGS sequence"/>
</dbReference>
<gene>
    <name evidence="1" type="ORF">CWS01_05195</name>
</gene>
<proteinExistence type="predicted"/>
<evidence type="ECO:0008006" key="3">
    <source>
        <dbReference type="Google" id="ProtNLM"/>
    </source>
</evidence>
<dbReference type="RefSeq" id="WP_101176043.1">
    <property type="nucleotide sequence ID" value="NZ_PISE01000011.1"/>
</dbReference>
<evidence type="ECO:0000313" key="2">
    <source>
        <dbReference type="Proteomes" id="UP000233375"/>
    </source>
</evidence>
<evidence type="ECO:0000313" key="1">
    <source>
        <dbReference type="EMBL" id="PKG24655.1"/>
    </source>
</evidence>
<sequence>MLNKKPTITTVAVLTGAILGLGATSSSPIQPAQAEEKPSMESAITNEKAAEKLNQLYNRAFIGKSISYASDFQINKTTQKEVHKALGQPMPANENSEFDIYTATMGSPGFGFSYNENGTIQQIRYFGRNVERQQDIGGVTPAVLSSKLGSADNIRFISSTGEMNYIYKTGKYEIQFVIGRDNTVSHVNLMVKE</sequence>
<dbReference type="EMBL" id="PISE01000011">
    <property type="protein sequence ID" value="PKG24655.1"/>
    <property type="molecule type" value="Genomic_DNA"/>
</dbReference>
<accession>A0A2N0Z556</accession>
<reference evidence="1 2" key="1">
    <citation type="journal article" date="2003" name="Int. J. Syst. Evol. Microbiol.">
        <title>Bacillus nealsonii sp. nov., isolated from a spacecraft-assembly facility, whose spores are gamma-radiation resistant.</title>
        <authorList>
            <person name="Venkateswaran K."/>
            <person name="Kempf M."/>
            <person name="Chen F."/>
            <person name="Satomi M."/>
            <person name="Nicholson W."/>
            <person name="Kern R."/>
        </authorList>
    </citation>
    <scope>NUCLEOTIDE SEQUENCE [LARGE SCALE GENOMIC DNA]</scope>
    <source>
        <strain evidence="1 2">FO-92</strain>
    </source>
</reference>